<dbReference type="AlphaFoldDB" id="R0LZQ0"/>
<gene>
    <name evidence="2" type="ORF">Anapl_13152</name>
</gene>
<accession>R0LZQ0</accession>
<dbReference type="Proteomes" id="UP000296049">
    <property type="component" value="Unassembled WGS sequence"/>
</dbReference>
<organism evidence="2 3">
    <name type="scientific">Anas platyrhynchos</name>
    <name type="common">Mallard</name>
    <name type="synonym">Anas boschas</name>
    <dbReference type="NCBI Taxonomy" id="8839"/>
    <lineage>
        <taxon>Eukaryota</taxon>
        <taxon>Metazoa</taxon>
        <taxon>Chordata</taxon>
        <taxon>Craniata</taxon>
        <taxon>Vertebrata</taxon>
        <taxon>Euteleostomi</taxon>
        <taxon>Archelosauria</taxon>
        <taxon>Archosauria</taxon>
        <taxon>Dinosauria</taxon>
        <taxon>Saurischia</taxon>
        <taxon>Theropoda</taxon>
        <taxon>Coelurosauria</taxon>
        <taxon>Aves</taxon>
        <taxon>Neognathae</taxon>
        <taxon>Galloanserae</taxon>
        <taxon>Anseriformes</taxon>
        <taxon>Anatidae</taxon>
        <taxon>Anatinae</taxon>
        <taxon>Anas</taxon>
    </lineage>
</organism>
<evidence type="ECO:0000256" key="1">
    <source>
        <dbReference type="SAM" id="MobiDB-lite"/>
    </source>
</evidence>
<name>R0LZQ0_ANAPL</name>
<sequence length="169" mass="18481">MATLQKEVKAVPPGSCAWALASERCKNMSEDRMLINEQNLDKQMQGHPLSDFSYMDLKARTHGEPFGSLQVPVDQLVPASDAGHLAESSEVSVSPKELAGAPEQGGWVRIEGSRQTRTGCSTRHSYPMNTSINVNCQLSDSNQNKATKLENREQTQNTGLLRAVTCCAF</sequence>
<dbReference type="EMBL" id="KB742652">
    <property type="protein sequence ID" value="EOB05898.1"/>
    <property type="molecule type" value="Genomic_DNA"/>
</dbReference>
<evidence type="ECO:0000313" key="3">
    <source>
        <dbReference type="Proteomes" id="UP000296049"/>
    </source>
</evidence>
<feature type="region of interest" description="Disordered" evidence="1">
    <location>
        <begin position="83"/>
        <end position="103"/>
    </location>
</feature>
<protein>
    <submittedName>
        <fullName evidence="2">Uncharacterized protein</fullName>
    </submittedName>
</protein>
<reference evidence="3" key="1">
    <citation type="journal article" date="2013" name="Nat. Genet.">
        <title>The duck genome and transcriptome provide insight into an avian influenza virus reservoir species.</title>
        <authorList>
            <person name="Huang Y."/>
            <person name="Li Y."/>
            <person name="Burt D.W."/>
            <person name="Chen H."/>
            <person name="Zhang Y."/>
            <person name="Qian W."/>
            <person name="Kim H."/>
            <person name="Gan S."/>
            <person name="Zhao Y."/>
            <person name="Li J."/>
            <person name="Yi K."/>
            <person name="Feng H."/>
            <person name="Zhu P."/>
            <person name="Li B."/>
            <person name="Liu Q."/>
            <person name="Fairley S."/>
            <person name="Magor K.E."/>
            <person name="Du Z."/>
            <person name="Hu X."/>
            <person name="Goodman L."/>
            <person name="Tafer H."/>
            <person name="Vignal A."/>
            <person name="Lee T."/>
            <person name="Kim K.W."/>
            <person name="Sheng Z."/>
            <person name="An Y."/>
            <person name="Searle S."/>
            <person name="Herrero J."/>
            <person name="Groenen M.A."/>
            <person name="Crooijmans R.P."/>
            <person name="Faraut T."/>
            <person name="Cai Q."/>
            <person name="Webster R.G."/>
            <person name="Aldridge J.R."/>
            <person name="Warren W.C."/>
            <person name="Bartschat S."/>
            <person name="Kehr S."/>
            <person name="Marz M."/>
            <person name="Stadler P.F."/>
            <person name="Smith J."/>
            <person name="Kraus R.H."/>
            <person name="Zhao Y."/>
            <person name="Ren L."/>
            <person name="Fei J."/>
            <person name="Morisson M."/>
            <person name="Kaiser P."/>
            <person name="Griffin D.K."/>
            <person name="Rao M."/>
            <person name="Pitel F."/>
            <person name="Wang J."/>
            <person name="Li N."/>
        </authorList>
    </citation>
    <scope>NUCLEOTIDE SEQUENCE [LARGE SCALE GENOMIC DNA]</scope>
</reference>
<keyword evidence="3" id="KW-1185">Reference proteome</keyword>
<proteinExistence type="predicted"/>
<evidence type="ECO:0000313" key="2">
    <source>
        <dbReference type="EMBL" id="EOB05898.1"/>
    </source>
</evidence>